<dbReference type="RefSeq" id="WP_092193781.1">
    <property type="nucleotide sequence ID" value="NZ_FOTO01000013.1"/>
</dbReference>
<reference evidence="1 2" key="1">
    <citation type="submission" date="2016-10" db="EMBL/GenBank/DDBJ databases">
        <authorList>
            <person name="Varghese N."/>
            <person name="Submissions S."/>
        </authorList>
    </citation>
    <scope>NUCLEOTIDE SEQUENCE [LARGE SCALE GENOMIC DNA]</scope>
    <source>
        <strain evidence="1 2">DSM 1741</strain>
    </source>
</reference>
<comment type="caution">
    <text evidence="1">The sequence shown here is derived from an EMBL/GenBank/DDBJ whole genome shotgun (WGS) entry which is preliminary data.</text>
</comment>
<keyword evidence="2" id="KW-1185">Reference proteome</keyword>
<proteinExistence type="predicted"/>
<sequence length="270" mass="28984">MRALLVLLSAVFIFGGCSKEVKLVSANSAQEPIRVEEQATVELRLSEVDLIKYVDADTGVWTEARNAGLVKVFNKILNKNIVIVPVAGMTPLGRMDGAFTQSGLLNTQGDPETGDMVQSFLISASFVGDLSLGGQIVSLEEDRYIAGMHDVLYAMLYQTTPESLPSFVTIAEPVGELGSSFFRIIGMAEIKQLMQDTVALPKAQGGATGVLCNLEIIVSDREVEAGDRIFLMNVDVAALDPDAVIAQDEPDTVVVLPPHSDTVSEPSEQK</sequence>
<protein>
    <submittedName>
        <fullName evidence="1">Uncharacterized protein</fullName>
    </submittedName>
</protein>
<dbReference type="Proteomes" id="UP000199581">
    <property type="component" value="Unassembled WGS sequence"/>
</dbReference>
<dbReference type="AlphaFoldDB" id="A0A8G2C574"/>
<gene>
    <name evidence="1" type="ORF">SAMN05421830_11384</name>
</gene>
<evidence type="ECO:0000313" key="2">
    <source>
        <dbReference type="Proteomes" id="UP000199581"/>
    </source>
</evidence>
<dbReference type="OrthoDB" id="5470080at2"/>
<name>A0A8G2C574_DESNO</name>
<evidence type="ECO:0000313" key="1">
    <source>
        <dbReference type="EMBL" id="SFM07791.1"/>
    </source>
</evidence>
<dbReference type="EMBL" id="FOTO01000013">
    <property type="protein sequence ID" value="SFM07791.1"/>
    <property type="molecule type" value="Genomic_DNA"/>
</dbReference>
<organism evidence="1 2">
    <name type="scientific">Desulfomicrobium norvegicum (strain DSM 1741 / NCIMB 8310)</name>
    <name type="common">Desulfovibrio baculatus (strain Norway 4)</name>
    <name type="synonym">Desulfovibrio desulfuricans (strain Norway 4)</name>
    <dbReference type="NCBI Taxonomy" id="52561"/>
    <lineage>
        <taxon>Bacteria</taxon>
        <taxon>Pseudomonadati</taxon>
        <taxon>Thermodesulfobacteriota</taxon>
        <taxon>Desulfovibrionia</taxon>
        <taxon>Desulfovibrionales</taxon>
        <taxon>Desulfomicrobiaceae</taxon>
        <taxon>Desulfomicrobium</taxon>
    </lineage>
</organism>
<accession>A0A8G2C574</accession>
<dbReference type="PROSITE" id="PS51257">
    <property type="entry name" value="PROKAR_LIPOPROTEIN"/>
    <property type="match status" value="1"/>
</dbReference>